<evidence type="ECO:0000313" key="1">
    <source>
        <dbReference type="EMBL" id="MPC10942.1"/>
    </source>
</evidence>
<dbReference type="AlphaFoldDB" id="A0A5B7CMJ6"/>
<accession>A0A5B7CMJ6</accession>
<reference evidence="1 2" key="1">
    <citation type="submission" date="2019-05" db="EMBL/GenBank/DDBJ databases">
        <title>Another draft genome of Portunus trituberculatus and its Hox gene families provides insights of decapod evolution.</title>
        <authorList>
            <person name="Jeong J.-H."/>
            <person name="Song I."/>
            <person name="Kim S."/>
            <person name="Choi T."/>
            <person name="Kim D."/>
            <person name="Ryu S."/>
            <person name="Kim W."/>
        </authorList>
    </citation>
    <scope>NUCLEOTIDE SEQUENCE [LARGE SCALE GENOMIC DNA]</scope>
    <source>
        <tissue evidence="1">Muscle</tissue>
    </source>
</reference>
<proteinExistence type="predicted"/>
<name>A0A5B7CMJ6_PORTR</name>
<dbReference type="EMBL" id="VSRR010000137">
    <property type="protein sequence ID" value="MPC10942.1"/>
    <property type="molecule type" value="Genomic_DNA"/>
</dbReference>
<protein>
    <submittedName>
        <fullName evidence="1">Uncharacterized protein</fullName>
    </submittedName>
</protein>
<organism evidence="1 2">
    <name type="scientific">Portunus trituberculatus</name>
    <name type="common">Swimming crab</name>
    <name type="synonym">Neptunus trituberculatus</name>
    <dbReference type="NCBI Taxonomy" id="210409"/>
    <lineage>
        <taxon>Eukaryota</taxon>
        <taxon>Metazoa</taxon>
        <taxon>Ecdysozoa</taxon>
        <taxon>Arthropoda</taxon>
        <taxon>Crustacea</taxon>
        <taxon>Multicrustacea</taxon>
        <taxon>Malacostraca</taxon>
        <taxon>Eumalacostraca</taxon>
        <taxon>Eucarida</taxon>
        <taxon>Decapoda</taxon>
        <taxon>Pleocyemata</taxon>
        <taxon>Brachyura</taxon>
        <taxon>Eubrachyura</taxon>
        <taxon>Portunoidea</taxon>
        <taxon>Portunidae</taxon>
        <taxon>Portuninae</taxon>
        <taxon>Portunus</taxon>
    </lineage>
</organism>
<dbReference type="Proteomes" id="UP000324222">
    <property type="component" value="Unassembled WGS sequence"/>
</dbReference>
<evidence type="ECO:0000313" key="2">
    <source>
        <dbReference type="Proteomes" id="UP000324222"/>
    </source>
</evidence>
<sequence>MSQLVRFDQLIRHSYLARHPSGKICRHPKFAASPPGRRVNRRYPVRRFLCLTLTPAVVQADHALPLHLLPPRCFDHAAQSHLQPQP</sequence>
<comment type="caution">
    <text evidence="1">The sequence shown here is derived from an EMBL/GenBank/DDBJ whole genome shotgun (WGS) entry which is preliminary data.</text>
</comment>
<keyword evidence="2" id="KW-1185">Reference proteome</keyword>
<gene>
    <name evidence="1" type="ORF">E2C01_003587</name>
</gene>